<organism evidence="2 3">
    <name type="scientific">Hymenolepis diminuta</name>
    <name type="common">Rat tapeworm</name>
    <dbReference type="NCBI Taxonomy" id="6216"/>
    <lineage>
        <taxon>Eukaryota</taxon>
        <taxon>Metazoa</taxon>
        <taxon>Spiralia</taxon>
        <taxon>Lophotrochozoa</taxon>
        <taxon>Platyhelminthes</taxon>
        <taxon>Cestoda</taxon>
        <taxon>Eucestoda</taxon>
        <taxon>Cyclophyllidea</taxon>
        <taxon>Hymenolepididae</taxon>
        <taxon>Hymenolepis</taxon>
    </lineage>
</organism>
<sequence length="84" mass="9647">QRRRLYFGNKQQEDQHRVLYSLAYCRVSNSVERRGNPFLPFPPMTKTPESGMLTAAHRHLSSIMGGRSDHLEGGRNSFVLKTTK</sequence>
<feature type="region of interest" description="Disordered" evidence="1">
    <location>
        <begin position="65"/>
        <end position="84"/>
    </location>
</feature>
<proteinExistence type="predicted"/>
<reference evidence="2 3" key="1">
    <citation type="submission" date="2019-07" db="EMBL/GenBank/DDBJ databases">
        <authorList>
            <person name="Jastrzebski P J."/>
            <person name="Paukszto L."/>
            <person name="Jastrzebski P J."/>
        </authorList>
    </citation>
    <scope>NUCLEOTIDE SEQUENCE [LARGE SCALE GENOMIC DNA]</scope>
    <source>
        <strain evidence="2 3">WMS-il1</strain>
    </source>
</reference>
<dbReference type="EMBL" id="CABIJS010000045">
    <property type="protein sequence ID" value="VUZ41083.1"/>
    <property type="molecule type" value="Genomic_DNA"/>
</dbReference>
<evidence type="ECO:0000256" key="1">
    <source>
        <dbReference type="SAM" id="MobiDB-lite"/>
    </source>
</evidence>
<evidence type="ECO:0000313" key="2">
    <source>
        <dbReference type="EMBL" id="VUZ41083.1"/>
    </source>
</evidence>
<keyword evidence="3" id="KW-1185">Reference proteome</keyword>
<name>A0A564Y3G4_HYMDI</name>
<dbReference type="AlphaFoldDB" id="A0A564Y3G4"/>
<dbReference type="Proteomes" id="UP000321570">
    <property type="component" value="Unassembled WGS sequence"/>
</dbReference>
<protein>
    <submittedName>
        <fullName evidence="2">Uncharacterized protein</fullName>
    </submittedName>
</protein>
<gene>
    <name evidence="2" type="ORF">WMSIL1_LOCUS1985</name>
</gene>
<accession>A0A564Y3G4</accession>
<evidence type="ECO:0000313" key="3">
    <source>
        <dbReference type="Proteomes" id="UP000321570"/>
    </source>
</evidence>
<feature type="non-terminal residue" evidence="2">
    <location>
        <position position="1"/>
    </location>
</feature>